<comment type="caution">
    <text evidence="1">The sequence shown here is derived from an EMBL/GenBank/DDBJ whole genome shotgun (WGS) entry which is preliminary data.</text>
</comment>
<dbReference type="Gene3D" id="3.30.160.250">
    <property type="match status" value="1"/>
</dbReference>
<evidence type="ECO:0008006" key="3">
    <source>
        <dbReference type="Google" id="ProtNLM"/>
    </source>
</evidence>
<reference evidence="1 2" key="1">
    <citation type="submission" date="2017-07" db="EMBL/GenBank/DDBJ databases">
        <title>Recovery of genomes from metagenomes via a dereplication, aggregation, and scoring strategy.</title>
        <authorList>
            <person name="Sieber C.M."/>
            <person name="Probst A.J."/>
            <person name="Sharrar A."/>
            <person name="Thomas B.C."/>
            <person name="Hess M."/>
            <person name="Tringe S.G."/>
            <person name="Banfield J.F."/>
        </authorList>
    </citation>
    <scope>NUCLEOTIDE SEQUENCE [LARGE SCALE GENOMIC DNA]</scope>
    <source>
        <strain evidence="1">JGI_Cruoil_03_44_89</strain>
    </source>
</reference>
<sequence>MKTVGYVMLTFEFRKRFGRAHRGRGRRWTAYCKELGTATFGRSLPEVQERIEEAVLLHLNTLEDVGERERFFKENNITFYPHKPKTKEVTISAPFDRATFVHPYIQPLKELAST</sequence>
<evidence type="ECO:0000313" key="1">
    <source>
        <dbReference type="EMBL" id="OYD14296.1"/>
    </source>
</evidence>
<proteinExistence type="predicted"/>
<dbReference type="Proteomes" id="UP000215215">
    <property type="component" value="Unassembled WGS sequence"/>
</dbReference>
<organism evidence="1 2">
    <name type="scientific">candidate division WOR-3 bacterium JGI_Cruoil_03_44_89</name>
    <dbReference type="NCBI Taxonomy" id="1973748"/>
    <lineage>
        <taxon>Bacteria</taxon>
        <taxon>Bacteria division WOR-3</taxon>
    </lineage>
</organism>
<evidence type="ECO:0000313" key="2">
    <source>
        <dbReference type="Proteomes" id="UP000215215"/>
    </source>
</evidence>
<dbReference type="SUPFAM" id="SSF143100">
    <property type="entry name" value="TTHA1013/TTHA0281-like"/>
    <property type="match status" value="1"/>
</dbReference>
<accession>A0A235BQ34</accession>
<dbReference type="EMBL" id="NOZQ01000191">
    <property type="protein sequence ID" value="OYD14296.1"/>
    <property type="molecule type" value="Genomic_DNA"/>
</dbReference>
<dbReference type="AlphaFoldDB" id="A0A235BQ34"/>
<protein>
    <recommendedName>
        <fullName evidence="3">HicB-like antitoxin of toxin-antitoxin system domain-containing protein</fullName>
    </recommendedName>
</protein>
<gene>
    <name evidence="1" type="ORF">CH333_08395</name>
</gene>
<name>A0A235BQ34_UNCW3</name>
<dbReference type="InterPro" id="IPR035069">
    <property type="entry name" value="TTHA1013/TTHA0281-like"/>
</dbReference>